<gene>
    <name evidence="2" type="ORF">JQM67_09000</name>
</gene>
<evidence type="ECO:0000313" key="3">
    <source>
        <dbReference type="Proteomes" id="UP001299220"/>
    </source>
</evidence>
<evidence type="ECO:0000313" key="2">
    <source>
        <dbReference type="EMBL" id="MCF2652740.1"/>
    </source>
</evidence>
<evidence type="ECO:0000259" key="1">
    <source>
        <dbReference type="Pfam" id="PF14238"/>
    </source>
</evidence>
<dbReference type="RefSeq" id="WP_235323769.1">
    <property type="nucleotide sequence ID" value="NZ_JAFBIT010000002.1"/>
</dbReference>
<dbReference type="InterPro" id="IPR025641">
    <property type="entry name" value="DUF4340"/>
</dbReference>
<name>A0ABS9CR10_9FIRM</name>
<protein>
    <submittedName>
        <fullName evidence="2">DUF4340 domain-containing protein</fullName>
    </submittedName>
</protein>
<feature type="domain" description="DUF4340" evidence="1">
    <location>
        <begin position="242"/>
        <end position="394"/>
    </location>
</feature>
<keyword evidence="3" id="KW-1185">Reference proteome</keyword>
<reference evidence="2 3" key="1">
    <citation type="submission" date="2020-12" db="EMBL/GenBank/DDBJ databases">
        <title>Whole genome sequences of gut porcine anaerobes.</title>
        <authorList>
            <person name="Kubasova T."/>
            <person name="Jahodarova E."/>
            <person name="Rychlik I."/>
        </authorList>
    </citation>
    <scope>NUCLEOTIDE SEQUENCE [LARGE SCALE GENOMIC DNA]</scope>
    <source>
        <strain evidence="2 3">An867</strain>
    </source>
</reference>
<dbReference type="Proteomes" id="UP001299220">
    <property type="component" value="Unassembled WGS sequence"/>
</dbReference>
<organism evidence="2 3">
    <name type="scientific">Anaeromassilibacillus senegalensis</name>
    <dbReference type="NCBI Taxonomy" id="1673717"/>
    <lineage>
        <taxon>Bacteria</taxon>
        <taxon>Bacillati</taxon>
        <taxon>Bacillota</taxon>
        <taxon>Clostridia</taxon>
        <taxon>Eubacteriales</taxon>
        <taxon>Acutalibacteraceae</taxon>
        <taxon>Anaeromassilibacillus</taxon>
    </lineage>
</organism>
<proteinExistence type="predicted"/>
<dbReference type="Pfam" id="PF14238">
    <property type="entry name" value="DUF4340"/>
    <property type="match status" value="1"/>
</dbReference>
<dbReference type="EMBL" id="JAFBIT010000002">
    <property type="protein sequence ID" value="MCF2652740.1"/>
    <property type="molecule type" value="Genomic_DNA"/>
</dbReference>
<sequence length="492" mass="54135">MKKTTKNIIIALAVLLILGIAAAVLMLTGTPAEEEAESSSSASSEAAEKLIDRSITEVKNIVVESAESGETLTLLPTKSDPESEENDTFTIEGWEDEAVLTSNVQNLAIRFYSVTPSKEIGTVQNLSEYGLSGDGQYKGTVTYTDGTKDTIIIGSEAGESYGRYILYNDLVYIVPVSTYLTQSKYEFIDKAVIAIPNPVTEDAEGNETEGQPELESLHLSGTNYPQEIHMGLSDDEVLSYDITEPIYAGANSSKIDGLIEQLQNVTASGVVAVQATEDEIEKYGLDEPVAIAEYQISGEKHTIRLGEKTSGLYGMMVDDNKTIYTIAEASVDSWANVSLYDLRDGFIRLPYIKSVQKLTVTAADGTDVYDITRIEDEERSTETTPYYNLEVSKNGKEIEYDNYQPFYQMLLGVSLLNEDIREPEGDPLLTIRYDYFDGKTEEISFYADPNAERRCIATLNGQPTGAVRSTDIEAILEAKPILAKNQPVKDED</sequence>
<accession>A0ABS9CR10</accession>
<comment type="caution">
    <text evidence="2">The sequence shown here is derived from an EMBL/GenBank/DDBJ whole genome shotgun (WGS) entry which is preliminary data.</text>
</comment>